<dbReference type="CDD" id="cd14812">
    <property type="entry name" value="bZIP_u3"/>
    <property type="match status" value="1"/>
</dbReference>
<name>A0A0W0F022_MONRR</name>
<evidence type="ECO:0000256" key="1">
    <source>
        <dbReference type="ARBA" id="ARBA00022843"/>
    </source>
</evidence>
<dbReference type="SMART" id="SM00338">
    <property type="entry name" value="BRLZ"/>
    <property type="match status" value="1"/>
</dbReference>
<dbReference type="GO" id="GO:0005634">
    <property type="term" value="C:nucleus"/>
    <property type="evidence" value="ECO:0007669"/>
    <property type="project" value="TreeGrafter"/>
</dbReference>
<dbReference type="Gene3D" id="1.20.5.170">
    <property type="match status" value="1"/>
</dbReference>
<protein>
    <recommendedName>
        <fullName evidence="6">X-box-binding protein 1</fullName>
    </recommendedName>
</protein>
<dbReference type="PANTHER" id="PTHR46542:SF1">
    <property type="entry name" value="X-BOX BINDING PROTEIN 1"/>
    <property type="match status" value="1"/>
</dbReference>
<evidence type="ECO:0000256" key="7">
    <source>
        <dbReference type="SAM" id="MobiDB-lite"/>
    </source>
</evidence>
<proteinExistence type="predicted"/>
<keyword evidence="5" id="KW-0539">Nucleus</keyword>
<evidence type="ECO:0000256" key="2">
    <source>
        <dbReference type="ARBA" id="ARBA00023015"/>
    </source>
</evidence>
<dbReference type="Pfam" id="PF00170">
    <property type="entry name" value="bZIP_1"/>
    <property type="match status" value="1"/>
</dbReference>
<dbReference type="InterPro" id="IPR052470">
    <property type="entry name" value="ER_Stress-Reg_TF"/>
</dbReference>
<dbReference type="EMBL" id="LATX01002423">
    <property type="protein sequence ID" value="KTB29647.1"/>
    <property type="molecule type" value="Genomic_DNA"/>
</dbReference>
<accession>A0A0W0F022</accession>
<feature type="region of interest" description="Disordered" evidence="7">
    <location>
        <begin position="68"/>
        <end position="97"/>
    </location>
</feature>
<evidence type="ECO:0000256" key="6">
    <source>
        <dbReference type="ARBA" id="ARBA00040165"/>
    </source>
</evidence>
<dbReference type="PANTHER" id="PTHR46542">
    <property type="entry name" value="X-BOX BINDING PROTEIN 1"/>
    <property type="match status" value="1"/>
</dbReference>
<dbReference type="PROSITE" id="PS00036">
    <property type="entry name" value="BZIP_BASIC"/>
    <property type="match status" value="1"/>
</dbReference>
<dbReference type="InterPro" id="IPR046347">
    <property type="entry name" value="bZIP_sf"/>
</dbReference>
<feature type="compositionally biased region" description="Low complexity" evidence="7">
    <location>
        <begin position="148"/>
        <end position="179"/>
    </location>
</feature>
<keyword evidence="2" id="KW-0805">Transcription regulation</keyword>
<reference evidence="9 10" key="1">
    <citation type="submission" date="2015-12" db="EMBL/GenBank/DDBJ databases">
        <title>Draft genome sequence of Moniliophthora roreri, the causal agent of frosty pod rot of cacao.</title>
        <authorList>
            <person name="Aime M.C."/>
            <person name="Diaz-Valderrama J.R."/>
            <person name="Kijpornyongpan T."/>
            <person name="Phillips-Mora W."/>
        </authorList>
    </citation>
    <scope>NUCLEOTIDE SEQUENCE [LARGE SCALE GENOMIC DNA]</scope>
    <source>
        <strain evidence="9 10">MCA 2952</strain>
    </source>
</reference>
<feature type="compositionally biased region" description="Basic and acidic residues" evidence="7">
    <location>
        <begin position="27"/>
        <end position="37"/>
    </location>
</feature>
<evidence type="ECO:0000259" key="8">
    <source>
        <dbReference type="PROSITE" id="PS50217"/>
    </source>
</evidence>
<dbReference type="eggNOG" id="KOG4005">
    <property type="taxonomic scope" value="Eukaryota"/>
</dbReference>
<evidence type="ECO:0000313" key="9">
    <source>
        <dbReference type="EMBL" id="KTB29647.1"/>
    </source>
</evidence>
<feature type="domain" description="BZIP" evidence="8">
    <location>
        <begin position="33"/>
        <end position="76"/>
    </location>
</feature>
<dbReference type="GO" id="GO:0000977">
    <property type="term" value="F:RNA polymerase II transcription regulatory region sequence-specific DNA binding"/>
    <property type="evidence" value="ECO:0007669"/>
    <property type="project" value="TreeGrafter"/>
</dbReference>
<comment type="caution">
    <text evidence="9">The sequence shown here is derived from an EMBL/GenBank/DDBJ whole genome shotgun (WGS) entry which is preliminary data.</text>
</comment>
<gene>
    <name evidence="9" type="ORF">WG66_17780</name>
</gene>
<dbReference type="Proteomes" id="UP000054988">
    <property type="component" value="Unassembled WGS sequence"/>
</dbReference>
<evidence type="ECO:0000256" key="3">
    <source>
        <dbReference type="ARBA" id="ARBA00023125"/>
    </source>
</evidence>
<feature type="region of interest" description="Disordered" evidence="7">
    <location>
        <begin position="1"/>
        <end position="55"/>
    </location>
</feature>
<dbReference type="InterPro" id="IPR004827">
    <property type="entry name" value="bZIP"/>
</dbReference>
<organism evidence="9 10">
    <name type="scientific">Moniliophthora roreri</name>
    <name type="common">Frosty pod rot fungus</name>
    <name type="synonym">Monilia roreri</name>
    <dbReference type="NCBI Taxonomy" id="221103"/>
    <lineage>
        <taxon>Eukaryota</taxon>
        <taxon>Fungi</taxon>
        <taxon>Dikarya</taxon>
        <taxon>Basidiomycota</taxon>
        <taxon>Agaricomycotina</taxon>
        <taxon>Agaricomycetes</taxon>
        <taxon>Agaricomycetidae</taxon>
        <taxon>Agaricales</taxon>
        <taxon>Marasmiineae</taxon>
        <taxon>Marasmiaceae</taxon>
        <taxon>Moniliophthora</taxon>
    </lineage>
</organism>
<evidence type="ECO:0000313" key="10">
    <source>
        <dbReference type="Proteomes" id="UP000054988"/>
    </source>
</evidence>
<feature type="region of interest" description="Disordered" evidence="7">
    <location>
        <begin position="138"/>
        <end position="189"/>
    </location>
</feature>
<dbReference type="AlphaFoldDB" id="A0A0W0F022"/>
<keyword evidence="3" id="KW-0238">DNA-binding</keyword>
<dbReference type="GO" id="GO:0000981">
    <property type="term" value="F:DNA-binding transcription factor activity, RNA polymerase II-specific"/>
    <property type="evidence" value="ECO:0007669"/>
    <property type="project" value="TreeGrafter"/>
</dbReference>
<keyword evidence="4" id="KW-0804">Transcription</keyword>
<evidence type="ECO:0000256" key="4">
    <source>
        <dbReference type="ARBA" id="ARBA00023163"/>
    </source>
</evidence>
<evidence type="ECO:0000256" key="5">
    <source>
        <dbReference type="ARBA" id="ARBA00023242"/>
    </source>
</evidence>
<dbReference type="PROSITE" id="PS50217">
    <property type="entry name" value="BZIP"/>
    <property type="match status" value="1"/>
</dbReference>
<dbReference type="SUPFAM" id="SSF57959">
    <property type="entry name" value="Leucine zipper domain"/>
    <property type="match status" value="1"/>
</dbReference>
<keyword evidence="1" id="KW-0832">Ubl conjugation</keyword>
<sequence length="387" mass="41347">MSSHKSEPHSPSPSPSTSTSNPRKRPRSEISSEERKEARAHRNRIAAQNSRDRRKAQFAYLERRVVELEEENKRLRAGLPPTTSPDTQEDSAAKDRENQELRARIASLERGLEVVVKAFTAQGTVLPADASQSVLGSLKLSEPSPAPTNTTTTNTTSTTLSSSTPIDEPTSSSTPTTHSMAPAYPISPAPSHTSLDFSFSSTSTTSPDLVATGGDHAAQRVPAAGELEPQLQLNPSFDDTKTTFSAPITTPQEPVVDDATMESLFREIVCASPGPEKRSESLPSFDLFNSTGEGQVQTSASLQDQTTVTNQMDLGLGISMDLGLEGITGFGNMDTIESTEGGFTATWLEGGDNLFDYTTLLLEGVADSSAPPMMPLMSLLSESVEVA</sequence>